<sequence>MREPDIAEPFWLQEACAGRFEAFDSFLEQCGMDLNRLAGLPDPAELLPDCPVDVRNSEVFTTLIRESHPKLIFTSFTVNQNVLEPRRLHATADWTGTRVVLVAFTVRSSEKLDPEQRLIAEALGFNLPKPGDEGEGYSECERSLKPAARELDPVCAVSVKTLKARACDFGHRFDPPTLCGGSFRVEPAPPQRSSRPSPPSQAALDLLCSYPPGRFVFSSVFPSLHDQLSWLFIEGHVIVLMGARGFESGALYMIENPAKSWLWKQEAWNSMQVDDFLCDMCVFGTRWRKPTRVRTNCSLAGQRLLCGCARRHAMLRGRDCKTGVLWTKLAEAYPRRFCTLLANAIASDLNWNGNYRPLDIAKCAKCSGARIGEAGNPGPRGARKPRPPLVLRNIKLVEPGTARLRTRVWNLFREWLERGAGKEAWASVRRLPELLVQMLIIYGQSLYNSGSSLQDFRQLLAHAQIEIPGARAIMRPAWDQVTRWEKVEPTTHRTPLPEPIMLAMCSLALVWKWDVWAATTLLCFYGACRIGEVLKAERQDFLTPGDLLSDDDRFFLCFREPKSRGRGPRVQHVAISFSGNLKAFFLATWSGLKGSDKLFHGSSWMYRKRWDKLLRALGIPADFHLTPGGLRGGGAVAAYRRGDQVSEIQWRMRLQHVGTLAFYLQEVAALSVIPRLHPRAREKVSAAAALFPFVIASRPAHAVQRPAGPLQP</sequence>
<dbReference type="SUPFAM" id="SSF56349">
    <property type="entry name" value="DNA breaking-rejoining enzymes"/>
    <property type="match status" value="1"/>
</dbReference>
<dbReference type="Gene3D" id="1.10.443.10">
    <property type="entry name" value="Intergrase catalytic core"/>
    <property type="match status" value="1"/>
</dbReference>
<dbReference type="GO" id="GO:0003677">
    <property type="term" value="F:DNA binding"/>
    <property type="evidence" value="ECO:0007669"/>
    <property type="project" value="InterPro"/>
</dbReference>
<dbReference type="OrthoDB" id="422177at2759"/>
<comment type="caution">
    <text evidence="2">The sequence shown here is derived from an EMBL/GenBank/DDBJ whole genome shotgun (WGS) entry which is preliminary data.</text>
</comment>
<organism evidence="2 3">
    <name type="scientific">Symbiodinium necroappetens</name>
    <dbReference type="NCBI Taxonomy" id="1628268"/>
    <lineage>
        <taxon>Eukaryota</taxon>
        <taxon>Sar</taxon>
        <taxon>Alveolata</taxon>
        <taxon>Dinophyceae</taxon>
        <taxon>Suessiales</taxon>
        <taxon>Symbiodiniaceae</taxon>
        <taxon>Symbiodinium</taxon>
    </lineage>
</organism>
<dbReference type="GO" id="GO:0006310">
    <property type="term" value="P:DNA recombination"/>
    <property type="evidence" value="ECO:0007669"/>
    <property type="project" value="UniProtKB-KW"/>
</dbReference>
<gene>
    <name evidence="2" type="ORF">SNEC2469_LOCUS1708</name>
</gene>
<dbReference type="InterPro" id="IPR013762">
    <property type="entry name" value="Integrase-like_cat_sf"/>
</dbReference>
<keyword evidence="1" id="KW-0233">DNA recombination</keyword>
<evidence type="ECO:0000256" key="1">
    <source>
        <dbReference type="ARBA" id="ARBA00023172"/>
    </source>
</evidence>
<dbReference type="Proteomes" id="UP000601435">
    <property type="component" value="Unassembled WGS sequence"/>
</dbReference>
<proteinExistence type="predicted"/>
<dbReference type="InterPro" id="IPR011010">
    <property type="entry name" value="DNA_brk_join_enz"/>
</dbReference>
<keyword evidence="3" id="KW-1185">Reference proteome</keyword>
<accession>A0A812JE92</accession>
<dbReference type="AlphaFoldDB" id="A0A812JE92"/>
<dbReference type="EMBL" id="CAJNJA010006070">
    <property type="protein sequence ID" value="CAE7204692.1"/>
    <property type="molecule type" value="Genomic_DNA"/>
</dbReference>
<reference evidence="2" key="1">
    <citation type="submission" date="2021-02" db="EMBL/GenBank/DDBJ databases">
        <authorList>
            <person name="Dougan E. K."/>
            <person name="Rhodes N."/>
            <person name="Thang M."/>
            <person name="Chan C."/>
        </authorList>
    </citation>
    <scope>NUCLEOTIDE SEQUENCE</scope>
</reference>
<protein>
    <recommendedName>
        <fullName evidence="4">Tyr recombinase domain-containing protein</fullName>
    </recommendedName>
</protein>
<name>A0A812JE92_9DINO</name>
<evidence type="ECO:0000313" key="3">
    <source>
        <dbReference type="Proteomes" id="UP000601435"/>
    </source>
</evidence>
<evidence type="ECO:0000313" key="2">
    <source>
        <dbReference type="EMBL" id="CAE7204692.1"/>
    </source>
</evidence>
<dbReference type="GO" id="GO:0015074">
    <property type="term" value="P:DNA integration"/>
    <property type="evidence" value="ECO:0007669"/>
    <property type="project" value="InterPro"/>
</dbReference>
<evidence type="ECO:0008006" key="4">
    <source>
        <dbReference type="Google" id="ProtNLM"/>
    </source>
</evidence>